<evidence type="ECO:0000256" key="3">
    <source>
        <dbReference type="ARBA" id="ARBA00022691"/>
    </source>
</evidence>
<dbReference type="GO" id="GO:0008276">
    <property type="term" value="F:protein methyltransferase activity"/>
    <property type="evidence" value="ECO:0007669"/>
    <property type="project" value="InterPro"/>
</dbReference>
<dbReference type="Gene3D" id="3.40.50.150">
    <property type="entry name" value="Vaccinia Virus protein VP39"/>
    <property type="match status" value="1"/>
</dbReference>
<dbReference type="SUPFAM" id="SSF53335">
    <property type="entry name" value="S-adenosyl-L-methionine-dependent methyltransferases"/>
    <property type="match status" value="1"/>
</dbReference>
<organism evidence="5 6">
    <name type="scientific">Bifidobacterium commune</name>
    <dbReference type="NCBI Taxonomy" id="1505727"/>
    <lineage>
        <taxon>Bacteria</taxon>
        <taxon>Bacillati</taxon>
        <taxon>Actinomycetota</taxon>
        <taxon>Actinomycetes</taxon>
        <taxon>Bifidobacteriales</taxon>
        <taxon>Bifidobacteriaceae</taxon>
        <taxon>Bifidobacterium</taxon>
    </lineage>
</organism>
<keyword evidence="3" id="KW-0949">S-adenosyl-L-methionine</keyword>
<dbReference type="OrthoDB" id="9800643at2"/>
<dbReference type="GO" id="GO:0032259">
    <property type="term" value="P:methylation"/>
    <property type="evidence" value="ECO:0007669"/>
    <property type="project" value="UniProtKB-KW"/>
</dbReference>
<keyword evidence="1 5" id="KW-0489">Methyltransferase</keyword>
<evidence type="ECO:0000256" key="2">
    <source>
        <dbReference type="ARBA" id="ARBA00022679"/>
    </source>
</evidence>
<keyword evidence="2 5" id="KW-0808">Transferase</keyword>
<keyword evidence="6" id="KW-1185">Reference proteome</keyword>
<sequence length="330" mass="36402">MVDSTSEILQKATGWLKDAGIDTPRNDAKLLFAEAFGVSPSDVEKSVLLGTPLHAVASLNRASEAGIRDTSGFNTMGTVAADDKNDVEELAIRRLSVMLARRKSREPLQYIVGHAPFRYLDLAVGPGVFIPRPETEIVVQEVIDWLNHEHVDNSRLVDLCAGSGAIGLSMVTEVQDSEVWAVEQSDEAFEWIKHNNQEVVKQEPSVESRYHLVQADATIPATLDHLDRSIDAVVSNPPYVPLEQIPEQPEVRDYDPEMALYGGSADGTRIPERIIMRAYSLLRHGGALVMEHDISQGESLADFARTHGFCQVRTGNDLTGRSRYLFAVKS</sequence>
<name>A0A1C4H3R1_9BIFI</name>
<dbReference type="Gene3D" id="1.10.8.10">
    <property type="entry name" value="DNA helicase RuvA subunit, C-terminal domain"/>
    <property type="match status" value="1"/>
</dbReference>
<evidence type="ECO:0000256" key="1">
    <source>
        <dbReference type="ARBA" id="ARBA00022603"/>
    </source>
</evidence>
<dbReference type="STRING" id="1505727.GA0061077_0692"/>
<accession>A0A1C4H3R1</accession>
<dbReference type="EMBL" id="FMBL01000001">
    <property type="protein sequence ID" value="SCC79362.1"/>
    <property type="molecule type" value="Genomic_DNA"/>
</dbReference>
<protein>
    <submittedName>
        <fullName evidence="5">Release factor glutamine methyltransferase</fullName>
    </submittedName>
</protein>
<proteinExistence type="predicted"/>
<evidence type="ECO:0000313" key="6">
    <source>
        <dbReference type="Proteomes" id="UP000242610"/>
    </source>
</evidence>
<evidence type="ECO:0000313" key="5">
    <source>
        <dbReference type="EMBL" id="SCC79362.1"/>
    </source>
</evidence>
<dbReference type="InterPro" id="IPR004556">
    <property type="entry name" value="HemK-like"/>
</dbReference>
<dbReference type="PANTHER" id="PTHR18895:SF74">
    <property type="entry name" value="MTRF1L RELEASE FACTOR GLUTAMINE METHYLTRANSFERASE"/>
    <property type="match status" value="1"/>
</dbReference>
<dbReference type="PANTHER" id="PTHR18895">
    <property type="entry name" value="HEMK METHYLTRANSFERASE"/>
    <property type="match status" value="1"/>
</dbReference>
<dbReference type="RefSeq" id="WP_091847475.1">
    <property type="nucleotide sequence ID" value="NZ_FMBL01000001.1"/>
</dbReference>
<feature type="domain" description="Release factor glutamine methyltransferase N-terminal" evidence="4">
    <location>
        <begin position="7"/>
        <end position="42"/>
    </location>
</feature>
<dbReference type="CDD" id="cd02440">
    <property type="entry name" value="AdoMet_MTases"/>
    <property type="match status" value="1"/>
</dbReference>
<dbReference type="InterPro" id="IPR029063">
    <property type="entry name" value="SAM-dependent_MTases_sf"/>
</dbReference>
<gene>
    <name evidence="5" type="ORF">GA0061077_0692</name>
</gene>
<dbReference type="Proteomes" id="UP000242610">
    <property type="component" value="Unassembled WGS sequence"/>
</dbReference>
<dbReference type="Pfam" id="PF03602">
    <property type="entry name" value="Cons_hypoth95"/>
    <property type="match status" value="1"/>
</dbReference>
<reference evidence="6" key="1">
    <citation type="submission" date="2016-08" db="EMBL/GenBank/DDBJ databases">
        <authorList>
            <person name="Varghese N."/>
            <person name="Submissions Spin"/>
        </authorList>
    </citation>
    <scope>NUCLEOTIDE SEQUENCE [LARGE SCALE GENOMIC DNA]</scope>
    <source>
        <strain evidence="6">R-52791</strain>
    </source>
</reference>
<dbReference type="InterPro" id="IPR050320">
    <property type="entry name" value="N5-glutamine_MTase"/>
</dbReference>
<evidence type="ECO:0000259" key="4">
    <source>
        <dbReference type="Pfam" id="PF17827"/>
    </source>
</evidence>
<dbReference type="GO" id="GO:0003676">
    <property type="term" value="F:nucleic acid binding"/>
    <property type="evidence" value="ECO:0007669"/>
    <property type="project" value="InterPro"/>
</dbReference>
<dbReference type="Pfam" id="PF17827">
    <property type="entry name" value="PrmC_N"/>
    <property type="match status" value="1"/>
</dbReference>
<dbReference type="InterPro" id="IPR019874">
    <property type="entry name" value="RF_methyltr_PrmC"/>
</dbReference>
<dbReference type="InterPro" id="IPR040758">
    <property type="entry name" value="PrmC_N"/>
</dbReference>
<dbReference type="PROSITE" id="PS00092">
    <property type="entry name" value="N6_MTASE"/>
    <property type="match status" value="1"/>
</dbReference>
<dbReference type="NCBIfam" id="TIGR03534">
    <property type="entry name" value="RF_mod_PrmC"/>
    <property type="match status" value="1"/>
</dbReference>
<dbReference type="NCBIfam" id="TIGR00536">
    <property type="entry name" value="hemK_fam"/>
    <property type="match status" value="1"/>
</dbReference>
<dbReference type="InterPro" id="IPR002052">
    <property type="entry name" value="DNA_methylase_N6_adenine_CS"/>
</dbReference>
<dbReference type="AlphaFoldDB" id="A0A1C4H3R1"/>